<evidence type="ECO:0000313" key="2">
    <source>
        <dbReference type="EMBL" id="WOI34271.1"/>
    </source>
</evidence>
<gene>
    <name evidence="2" type="ORF">R1T40_05960</name>
</gene>
<protein>
    <submittedName>
        <fullName evidence="2">Uncharacterized protein</fullName>
    </submittedName>
</protein>
<dbReference type="EMBL" id="CP136704">
    <property type="protein sequence ID" value="WOI34271.1"/>
    <property type="molecule type" value="Genomic_DNA"/>
</dbReference>
<accession>A0ABZ0HIH9</accession>
<evidence type="ECO:0000313" key="3">
    <source>
        <dbReference type="Proteomes" id="UP001302666"/>
    </source>
</evidence>
<sequence length="66" mass="7390">MKKTSSEQGRQKLLKLARLSACPAGQALRNETSSQRASKSETQAINSLKDQAIRSLRKPGFRFMPR</sequence>
<feature type="compositionally biased region" description="Polar residues" evidence="1">
    <location>
        <begin position="29"/>
        <end position="49"/>
    </location>
</feature>
<reference evidence="2 3" key="1">
    <citation type="submission" date="2023-10" db="EMBL/GenBank/DDBJ databases">
        <title>Eight complete genome sequences of bacteria isolated from laboratory stock of Giant Kelp gametophytes.</title>
        <authorList>
            <person name="Tolentino B."/>
            <person name="Nuzhdin S."/>
        </authorList>
    </citation>
    <scope>NUCLEOTIDE SEQUENCE [LARGE SCALE GENOMIC DNA]</scope>
    <source>
        <strain evidence="2 3">LC.270.F.C4</strain>
    </source>
</reference>
<proteinExistence type="predicted"/>
<feature type="region of interest" description="Disordered" evidence="1">
    <location>
        <begin position="25"/>
        <end position="51"/>
    </location>
</feature>
<name>A0ABZ0HIH9_TRISK</name>
<keyword evidence="3" id="KW-1185">Reference proteome</keyword>
<dbReference type="Proteomes" id="UP001302666">
    <property type="component" value="Chromosome"/>
</dbReference>
<organism evidence="2 3">
    <name type="scientific">Tritonibacter scottomollicae</name>
    <name type="common">Epibacterium scottomollicae</name>
    <dbReference type="NCBI Taxonomy" id="483013"/>
    <lineage>
        <taxon>Bacteria</taxon>
        <taxon>Pseudomonadati</taxon>
        <taxon>Pseudomonadota</taxon>
        <taxon>Alphaproteobacteria</taxon>
        <taxon>Rhodobacterales</taxon>
        <taxon>Paracoccaceae</taxon>
        <taxon>Tritonibacter</taxon>
    </lineage>
</organism>
<evidence type="ECO:0000256" key="1">
    <source>
        <dbReference type="SAM" id="MobiDB-lite"/>
    </source>
</evidence>
<dbReference type="RefSeq" id="WP_106163626.1">
    <property type="nucleotide sequence ID" value="NZ_CP136704.1"/>
</dbReference>